<dbReference type="PIRSF" id="PIRSF001467">
    <property type="entry name" value="Peptidylpro_ismrse"/>
    <property type="match status" value="1"/>
</dbReference>
<dbReference type="InterPro" id="IPR029000">
    <property type="entry name" value="Cyclophilin-like_dom_sf"/>
</dbReference>
<dbReference type="GO" id="GO:0006457">
    <property type="term" value="P:protein folding"/>
    <property type="evidence" value="ECO:0007669"/>
    <property type="project" value="InterPro"/>
</dbReference>
<evidence type="ECO:0000256" key="3">
    <source>
        <dbReference type="ARBA" id="ARBA00007365"/>
    </source>
</evidence>
<dbReference type="InterPro" id="IPR024936">
    <property type="entry name" value="Cyclophilin-type_PPIase"/>
</dbReference>
<dbReference type="PANTHER" id="PTHR43246">
    <property type="entry name" value="PEPTIDYL-PROLYL CIS-TRANS ISOMERASE CYP38, CHLOROPLASTIC"/>
    <property type="match status" value="1"/>
</dbReference>
<dbReference type="Proteomes" id="UP000254465">
    <property type="component" value="Unassembled WGS sequence"/>
</dbReference>
<organism evidence="9 10">
    <name type="scientific">Avibacterium paragallinarum</name>
    <name type="common">Haemophilus gallinarum</name>
    <dbReference type="NCBI Taxonomy" id="728"/>
    <lineage>
        <taxon>Bacteria</taxon>
        <taxon>Pseudomonadati</taxon>
        <taxon>Pseudomonadota</taxon>
        <taxon>Gammaproteobacteria</taxon>
        <taxon>Pasteurellales</taxon>
        <taxon>Pasteurellaceae</taxon>
        <taxon>Avibacterium</taxon>
    </lineage>
</organism>
<gene>
    <name evidence="9" type="primary">ppiB</name>
    <name evidence="9" type="ORF">NCTC11296_01840</name>
</gene>
<comment type="similarity">
    <text evidence="3 7">Belongs to the cyclophilin-type PPIase family.</text>
</comment>
<dbReference type="Pfam" id="PF00160">
    <property type="entry name" value="Pro_isomerase"/>
    <property type="match status" value="1"/>
</dbReference>
<accession>A0A377I9C1</accession>
<dbReference type="InterPro" id="IPR002130">
    <property type="entry name" value="Cyclophilin-type_PPIase_dom"/>
</dbReference>
<dbReference type="InterPro" id="IPR044665">
    <property type="entry name" value="E_coli_cyclophilin_A-like"/>
</dbReference>
<keyword evidence="6 7" id="KW-0413">Isomerase</keyword>
<keyword evidence="4" id="KW-0963">Cytoplasm</keyword>
<comment type="function">
    <text evidence="1 7">PPIases accelerate the folding of proteins. It catalyzes the cis-trans isomerization of proline imidic peptide bonds in oligopeptides.</text>
</comment>
<dbReference type="GO" id="GO:0003755">
    <property type="term" value="F:peptidyl-prolyl cis-trans isomerase activity"/>
    <property type="evidence" value="ECO:0007669"/>
    <property type="project" value="UniProtKB-UniRule"/>
</dbReference>
<reference evidence="9 10" key="1">
    <citation type="submission" date="2018-06" db="EMBL/GenBank/DDBJ databases">
        <authorList>
            <consortium name="Pathogen Informatics"/>
            <person name="Doyle S."/>
        </authorList>
    </citation>
    <scope>NUCLEOTIDE SEQUENCE [LARGE SCALE GENOMIC DNA]</scope>
    <source>
        <strain evidence="9 10">NCTC11296</strain>
    </source>
</reference>
<dbReference type="PROSITE" id="PS50072">
    <property type="entry name" value="CSA_PPIASE_2"/>
    <property type="match status" value="1"/>
</dbReference>
<evidence type="ECO:0000256" key="1">
    <source>
        <dbReference type="ARBA" id="ARBA00002388"/>
    </source>
</evidence>
<dbReference type="PRINTS" id="PR00153">
    <property type="entry name" value="CSAPPISMRASE"/>
</dbReference>
<dbReference type="InterPro" id="IPR020892">
    <property type="entry name" value="Cyclophilin-type_PPIase_CS"/>
</dbReference>
<dbReference type="EC" id="5.2.1.8" evidence="7"/>
<protein>
    <recommendedName>
        <fullName evidence="7">Peptidyl-prolyl cis-trans isomerase</fullName>
        <shortName evidence="7">PPIase</shortName>
        <ecNumber evidence="7">5.2.1.8</ecNumber>
    </recommendedName>
</protein>
<feature type="domain" description="PPIase cyclophilin-type" evidence="8">
    <location>
        <begin position="1"/>
        <end position="170"/>
    </location>
</feature>
<dbReference type="Gene3D" id="2.40.100.10">
    <property type="entry name" value="Cyclophilin-like"/>
    <property type="match status" value="1"/>
</dbReference>
<evidence type="ECO:0000313" key="9">
    <source>
        <dbReference type="EMBL" id="STO71924.1"/>
    </source>
</evidence>
<dbReference type="CDD" id="cd01920">
    <property type="entry name" value="cyclophilin_EcCYP_like"/>
    <property type="match status" value="1"/>
</dbReference>
<dbReference type="PROSITE" id="PS00170">
    <property type="entry name" value="CSA_PPIASE_1"/>
    <property type="match status" value="1"/>
</dbReference>
<evidence type="ECO:0000313" key="10">
    <source>
        <dbReference type="Proteomes" id="UP000254465"/>
    </source>
</evidence>
<evidence type="ECO:0000259" key="8">
    <source>
        <dbReference type="PROSITE" id="PS50072"/>
    </source>
</evidence>
<dbReference type="GO" id="GO:0005737">
    <property type="term" value="C:cytoplasm"/>
    <property type="evidence" value="ECO:0007669"/>
    <property type="project" value="UniProtKB-SubCell"/>
</dbReference>
<name>A0A377I9C1_AVIPA</name>
<comment type="subcellular location">
    <subcellularLocation>
        <location evidence="2">Cytoplasm</location>
    </subcellularLocation>
</comment>
<dbReference type="EMBL" id="UGHK01000002">
    <property type="protein sequence ID" value="STO71924.1"/>
    <property type="molecule type" value="Genomic_DNA"/>
</dbReference>
<dbReference type="FunFam" id="2.40.100.10:FF:000004">
    <property type="entry name" value="Peptidyl-prolyl cis-trans isomerase"/>
    <property type="match status" value="1"/>
</dbReference>
<sequence length="171" mass="19003">MTMVTLHTNFGDIKIALNSEKAPITAENFLNYCKNGFYDNTIFHRVINGFMIQGGGMEAGMREKATNAPIKNEANNRLSNKRGTIAMARTSDPHSATAQFFINVADNNFLDYRSKEMFGKEVVQEWGYAVFGEVVEGMDVVDKIKGVKTGNKGFHQDVPVEDVIIQSVSVE</sequence>
<evidence type="ECO:0000256" key="6">
    <source>
        <dbReference type="ARBA" id="ARBA00023235"/>
    </source>
</evidence>
<evidence type="ECO:0000256" key="7">
    <source>
        <dbReference type="RuleBase" id="RU363019"/>
    </source>
</evidence>
<evidence type="ECO:0000256" key="5">
    <source>
        <dbReference type="ARBA" id="ARBA00023110"/>
    </source>
</evidence>
<keyword evidence="5 7" id="KW-0697">Rotamase</keyword>
<evidence type="ECO:0000256" key="4">
    <source>
        <dbReference type="ARBA" id="ARBA00022490"/>
    </source>
</evidence>
<dbReference type="SUPFAM" id="SSF50891">
    <property type="entry name" value="Cyclophilin-like"/>
    <property type="match status" value="1"/>
</dbReference>
<comment type="catalytic activity">
    <reaction evidence="7">
        <text>[protein]-peptidylproline (omega=180) = [protein]-peptidylproline (omega=0)</text>
        <dbReference type="Rhea" id="RHEA:16237"/>
        <dbReference type="Rhea" id="RHEA-COMP:10747"/>
        <dbReference type="Rhea" id="RHEA-COMP:10748"/>
        <dbReference type="ChEBI" id="CHEBI:83833"/>
        <dbReference type="ChEBI" id="CHEBI:83834"/>
        <dbReference type="EC" id="5.2.1.8"/>
    </reaction>
</comment>
<dbReference type="AlphaFoldDB" id="A0A377I9C1"/>
<proteinExistence type="inferred from homology"/>
<evidence type="ECO:0000256" key="2">
    <source>
        <dbReference type="ARBA" id="ARBA00004496"/>
    </source>
</evidence>